<dbReference type="GO" id="GO:0016020">
    <property type="term" value="C:membrane"/>
    <property type="evidence" value="ECO:0007669"/>
    <property type="project" value="InterPro"/>
</dbReference>
<feature type="transmembrane region" description="Helical" evidence="1">
    <location>
        <begin position="46"/>
        <end position="64"/>
    </location>
</feature>
<accession>A0A916SZV6</accession>
<keyword evidence="4" id="KW-1185">Reference proteome</keyword>
<feature type="transmembrane region" description="Helical" evidence="1">
    <location>
        <begin position="76"/>
        <end position="106"/>
    </location>
</feature>
<reference evidence="3" key="1">
    <citation type="journal article" date="2014" name="Int. J. Syst. Evol. Microbiol.">
        <title>Complete genome sequence of Corynebacterium casei LMG S-19264T (=DSM 44701T), isolated from a smear-ripened cheese.</title>
        <authorList>
            <consortium name="US DOE Joint Genome Institute (JGI-PGF)"/>
            <person name="Walter F."/>
            <person name="Albersmeier A."/>
            <person name="Kalinowski J."/>
            <person name="Ruckert C."/>
        </authorList>
    </citation>
    <scope>NUCLEOTIDE SEQUENCE</scope>
    <source>
        <strain evidence="3">CGMCC 1.12827</strain>
    </source>
</reference>
<dbReference type="AlphaFoldDB" id="A0A916SZV6"/>
<feature type="domain" description="Prepilin type IV endopeptidase peptidase" evidence="2">
    <location>
        <begin position="8"/>
        <end position="101"/>
    </location>
</feature>
<name>A0A916SZV6_9ACTN</name>
<comment type="caution">
    <text evidence="3">The sequence shown here is derived from an EMBL/GenBank/DDBJ whole genome shotgun (WGS) entry which is preliminary data.</text>
</comment>
<keyword evidence="1" id="KW-1133">Transmembrane helix</keyword>
<proteinExistence type="predicted"/>
<dbReference type="GO" id="GO:0004190">
    <property type="term" value="F:aspartic-type endopeptidase activity"/>
    <property type="evidence" value="ECO:0007669"/>
    <property type="project" value="InterPro"/>
</dbReference>
<dbReference type="EMBL" id="BMGC01000005">
    <property type="protein sequence ID" value="GGB25229.1"/>
    <property type="molecule type" value="Genomic_DNA"/>
</dbReference>
<sequence length="132" mass="13209">MDVVTASVAAWLCLLSVTDLVSLRLPNVVTVPGCLAVAASSVPHPHVGLIALAVTVPYLLAWWFGGCGGGDVKLVFVLGALAGDLLTAMAVVVVAAVVTVCVVVGMRVCRHGGRCVAAHGPALAVAAAALIF</sequence>
<evidence type="ECO:0000256" key="1">
    <source>
        <dbReference type="SAM" id="Phobius"/>
    </source>
</evidence>
<keyword evidence="1" id="KW-0472">Membrane</keyword>
<organism evidence="3 4">
    <name type="scientific">Gordonia jinhuaensis</name>
    <dbReference type="NCBI Taxonomy" id="1517702"/>
    <lineage>
        <taxon>Bacteria</taxon>
        <taxon>Bacillati</taxon>
        <taxon>Actinomycetota</taxon>
        <taxon>Actinomycetes</taxon>
        <taxon>Mycobacteriales</taxon>
        <taxon>Gordoniaceae</taxon>
        <taxon>Gordonia</taxon>
    </lineage>
</organism>
<protein>
    <recommendedName>
        <fullName evidence="2">Prepilin type IV endopeptidase peptidase domain-containing protein</fullName>
    </recommendedName>
</protein>
<dbReference type="InterPro" id="IPR000045">
    <property type="entry name" value="Prepilin_IV_endopep_pep"/>
</dbReference>
<keyword evidence="1" id="KW-0812">Transmembrane</keyword>
<dbReference type="Proteomes" id="UP000621454">
    <property type="component" value="Unassembled WGS sequence"/>
</dbReference>
<dbReference type="RefSeq" id="WP_188585643.1">
    <property type="nucleotide sequence ID" value="NZ_BMGC01000005.1"/>
</dbReference>
<evidence type="ECO:0000259" key="2">
    <source>
        <dbReference type="Pfam" id="PF01478"/>
    </source>
</evidence>
<evidence type="ECO:0000313" key="3">
    <source>
        <dbReference type="EMBL" id="GGB25229.1"/>
    </source>
</evidence>
<evidence type="ECO:0000313" key="4">
    <source>
        <dbReference type="Proteomes" id="UP000621454"/>
    </source>
</evidence>
<dbReference type="Pfam" id="PF01478">
    <property type="entry name" value="Peptidase_A24"/>
    <property type="match status" value="1"/>
</dbReference>
<gene>
    <name evidence="3" type="ORF">GCM10011489_11830</name>
</gene>
<dbReference type="Gene3D" id="1.20.120.1220">
    <property type="match status" value="1"/>
</dbReference>
<reference evidence="3" key="2">
    <citation type="submission" date="2020-09" db="EMBL/GenBank/DDBJ databases">
        <authorList>
            <person name="Sun Q."/>
            <person name="Zhou Y."/>
        </authorList>
    </citation>
    <scope>NUCLEOTIDE SEQUENCE</scope>
    <source>
        <strain evidence="3">CGMCC 1.12827</strain>
    </source>
</reference>